<dbReference type="AlphaFoldDB" id="A0A9N7V544"/>
<protein>
    <submittedName>
        <fullName evidence="2">Uncharacterized protein</fullName>
    </submittedName>
</protein>
<name>A0A9N7V544_PLEPL</name>
<evidence type="ECO:0000256" key="1">
    <source>
        <dbReference type="SAM" id="MobiDB-lite"/>
    </source>
</evidence>
<feature type="region of interest" description="Disordered" evidence="1">
    <location>
        <begin position="80"/>
        <end position="106"/>
    </location>
</feature>
<accession>A0A9N7V544</accession>
<keyword evidence="3" id="KW-1185">Reference proteome</keyword>
<reference evidence="2" key="1">
    <citation type="submission" date="2020-03" db="EMBL/GenBank/DDBJ databases">
        <authorList>
            <person name="Weist P."/>
        </authorList>
    </citation>
    <scope>NUCLEOTIDE SEQUENCE</scope>
</reference>
<organism evidence="2 3">
    <name type="scientific">Pleuronectes platessa</name>
    <name type="common">European plaice</name>
    <dbReference type="NCBI Taxonomy" id="8262"/>
    <lineage>
        <taxon>Eukaryota</taxon>
        <taxon>Metazoa</taxon>
        <taxon>Chordata</taxon>
        <taxon>Craniata</taxon>
        <taxon>Vertebrata</taxon>
        <taxon>Euteleostomi</taxon>
        <taxon>Actinopterygii</taxon>
        <taxon>Neopterygii</taxon>
        <taxon>Teleostei</taxon>
        <taxon>Neoteleostei</taxon>
        <taxon>Acanthomorphata</taxon>
        <taxon>Carangaria</taxon>
        <taxon>Pleuronectiformes</taxon>
        <taxon>Pleuronectoidei</taxon>
        <taxon>Pleuronectidae</taxon>
        <taxon>Pleuronectes</taxon>
    </lineage>
</organism>
<evidence type="ECO:0000313" key="2">
    <source>
        <dbReference type="EMBL" id="CAB1444256.1"/>
    </source>
</evidence>
<gene>
    <name evidence="2" type="ORF">PLEPLA_LOCUS31972</name>
</gene>
<comment type="caution">
    <text evidence="2">The sequence shown here is derived from an EMBL/GenBank/DDBJ whole genome shotgun (WGS) entry which is preliminary data.</text>
</comment>
<dbReference type="EMBL" id="CADEAL010003334">
    <property type="protein sequence ID" value="CAB1444256.1"/>
    <property type="molecule type" value="Genomic_DNA"/>
</dbReference>
<evidence type="ECO:0000313" key="3">
    <source>
        <dbReference type="Proteomes" id="UP001153269"/>
    </source>
</evidence>
<proteinExistence type="predicted"/>
<dbReference type="Proteomes" id="UP001153269">
    <property type="component" value="Unassembled WGS sequence"/>
</dbReference>
<feature type="region of interest" description="Disordered" evidence="1">
    <location>
        <begin position="13"/>
        <end position="46"/>
    </location>
</feature>
<sequence>MIVPVFPLIAERGRMGHRERQPRETSHGHGCQRRDRVGIHREAEPRQGRLAALKKLLEHKAAQHSENHEDGVIFLMIKSSVSSNQPRDRPPLSSGGKLSGNMLEDF</sequence>